<dbReference type="EMBL" id="MFJN01000015">
    <property type="protein sequence ID" value="OGG21834.1"/>
    <property type="molecule type" value="Genomic_DNA"/>
</dbReference>
<evidence type="ECO:0000259" key="1">
    <source>
        <dbReference type="Pfam" id="PF18894"/>
    </source>
</evidence>
<proteinExistence type="predicted"/>
<reference evidence="2 3" key="1">
    <citation type="journal article" date="2016" name="Nat. Commun.">
        <title>Thousands of microbial genomes shed light on interconnected biogeochemical processes in an aquifer system.</title>
        <authorList>
            <person name="Anantharaman K."/>
            <person name="Brown C.T."/>
            <person name="Hug L.A."/>
            <person name="Sharon I."/>
            <person name="Castelle C.J."/>
            <person name="Probst A.J."/>
            <person name="Thomas B.C."/>
            <person name="Singh A."/>
            <person name="Wilkins M.J."/>
            <person name="Karaoz U."/>
            <person name="Brodie E.L."/>
            <person name="Williams K.H."/>
            <person name="Hubbard S.S."/>
            <person name="Banfield J.F."/>
        </authorList>
    </citation>
    <scope>NUCLEOTIDE SEQUENCE [LARGE SCALE GENOMIC DNA]</scope>
</reference>
<dbReference type="AlphaFoldDB" id="A0A1F6AAY7"/>
<feature type="domain" description="Putative phage metallopeptidase" evidence="1">
    <location>
        <begin position="1"/>
        <end position="102"/>
    </location>
</feature>
<sequence>MEWLPAADIKRDIAKLVRDLDFGHINLKRIVCYRSKGSSSRARARIWSFPKVWQMALKLPPHYIIEVIGEHYDRLGSEEKIRTLIHELMHIPLNFSGSLLPHRTRAGRLEKKVDKFYRILANKRA</sequence>
<dbReference type="InterPro" id="IPR043998">
    <property type="entry name" value="Put_Metallopep"/>
</dbReference>
<comment type="caution">
    <text evidence="2">The sequence shown here is derived from an EMBL/GenBank/DDBJ whole genome shotgun (WGS) entry which is preliminary data.</text>
</comment>
<dbReference type="Pfam" id="PF18894">
    <property type="entry name" value="PhageMetallopep"/>
    <property type="match status" value="1"/>
</dbReference>
<protein>
    <recommendedName>
        <fullName evidence="1">Putative phage metallopeptidase domain-containing protein</fullName>
    </recommendedName>
</protein>
<accession>A0A1F6AAY7</accession>
<evidence type="ECO:0000313" key="3">
    <source>
        <dbReference type="Proteomes" id="UP000177092"/>
    </source>
</evidence>
<evidence type="ECO:0000313" key="2">
    <source>
        <dbReference type="EMBL" id="OGG21834.1"/>
    </source>
</evidence>
<organism evidence="2 3">
    <name type="scientific">Candidatus Gottesmanbacteria bacterium RIFCSPHIGHO2_02_FULL_40_13</name>
    <dbReference type="NCBI Taxonomy" id="1798384"/>
    <lineage>
        <taxon>Bacteria</taxon>
        <taxon>Candidatus Gottesmaniibacteriota</taxon>
    </lineage>
</organism>
<dbReference type="STRING" id="1798384.A3D03_04925"/>
<dbReference type="Proteomes" id="UP000177092">
    <property type="component" value="Unassembled WGS sequence"/>
</dbReference>
<gene>
    <name evidence="2" type="ORF">A3D03_04925</name>
</gene>
<name>A0A1F6AAY7_9BACT</name>